<protein>
    <submittedName>
        <fullName evidence="2">Uncharacterized protein</fullName>
    </submittedName>
</protein>
<feature type="compositionally biased region" description="Polar residues" evidence="1">
    <location>
        <begin position="42"/>
        <end position="53"/>
    </location>
</feature>
<evidence type="ECO:0000313" key="2">
    <source>
        <dbReference type="EMBL" id="KAK3946449.1"/>
    </source>
</evidence>
<dbReference type="AlphaFoldDB" id="A0AAN6NIJ3"/>
<feature type="compositionally biased region" description="Pro residues" evidence="1">
    <location>
        <begin position="91"/>
        <end position="101"/>
    </location>
</feature>
<organism evidence="2 3">
    <name type="scientific">Diplogelasinospora grovesii</name>
    <dbReference type="NCBI Taxonomy" id="303347"/>
    <lineage>
        <taxon>Eukaryota</taxon>
        <taxon>Fungi</taxon>
        <taxon>Dikarya</taxon>
        <taxon>Ascomycota</taxon>
        <taxon>Pezizomycotina</taxon>
        <taxon>Sordariomycetes</taxon>
        <taxon>Sordariomycetidae</taxon>
        <taxon>Sordariales</taxon>
        <taxon>Diplogelasinosporaceae</taxon>
        <taxon>Diplogelasinospora</taxon>
    </lineage>
</organism>
<feature type="compositionally biased region" description="Basic and acidic residues" evidence="1">
    <location>
        <begin position="343"/>
        <end position="361"/>
    </location>
</feature>
<evidence type="ECO:0000313" key="3">
    <source>
        <dbReference type="Proteomes" id="UP001303473"/>
    </source>
</evidence>
<feature type="compositionally biased region" description="Basic and acidic residues" evidence="1">
    <location>
        <begin position="129"/>
        <end position="165"/>
    </location>
</feature>
<feature type="compositionally biased region" description="Basic and acidic residues" evidence="1">
    <location>
        <begin position="238"/>
        <end position="274"/>
    </location>
</feature>
<feature type="region of interest" description="Disordered" evidence="1">
    <location>
        <begin position="1"/>
        <end position="182"/>
    </location>
</feature>
<dbReference type="EMBL" id="MU853752">
    <property type="protein sequence ID" value="KAK3946449.1"/>
    <property type="molecule type" value="Genomic_DNA"/>
</dbReference>
<name>A0AAN6NIJ3_9PEZI</name>
<dbReference type="Proteomes" id="UP001303473">
    <property type="component" value="Unassembled WGS sequence"/>
</dbReference>
<sequence>MSRYYDKDGDDYSPPRRRDSSRRRRDSSPARPPGGGGRNWSPDYQFSGGSSQGPPYPAASGAIPFPVAPPPGPVPVSAPSVSPQPRLQYVPPSPFYPPPPNAANNSLQVPGNRDRNRPRSQPPPSESSRGGRDRDRDRDGRRRREDYDSDRDSDSDERSRGDPMSKVKHAFKDNFSQSTSGLGVGVVGAILGGLAAREASEVAARRSGGHGSSEKEKRAELISTLVGAAVGGLGANAIEKRIEMSRRKTKDKQERWEDKWGKDRRDGARDRGFDLESGGSSPTSPRDRDIPRDAPSRNRDREIPRDRDRDVEGQGRPKKAGLAADYYNKHPEGGGNSDGDYVYEDRRQPQRPRSVDTRTRW</sequence>
<comment type="caution">
    <text evidence="2">The sequence shown here is derived from an EMBL/GenBank/DDBJ whole genome shotgun (WGS) entry which is preliminary data.</text>
</comment>
<feature type="compositionally biased region" description="Basic and acidic residues" evidence="1">
    <location>
        <begin position="285"/>
        <end position="315"/>
    </location>
</feature>
<proteinExistence type="predicted"/>
<reference evidence="3" key="1">
    <citation type="journal article" date="2023" name="Mol. Phylogenet. Evol.">
        <title>Genome-scale phylogeny and comparative genomics of the fungal order Sordariales.</title>
        <authorList>
            <person name="Hensen N."/>
            <person name="Bonometti L."/>
            <person name="Westerberg I."/>
            <person name="Brannstrom I.O."/>
            <person name="Guillou S."/>
            <person name="Cros-Aarteil S."/>
            <person name="Calhoun S."/>
            <person name="Haridas S."/>
            <person name="Kuo A."/>
            <person name="Mondo S."/>
            <person name="Pangilinan J."/>
            <person name="Riley R."/>
            <person name="LaButti K."/>
            <person name="Andreopoulos B."/>
            <person name="Lipzen A."/>
            <person name="Chen C."/>
            <person name="Yan M."/>
            <person name="Daum C."/>
            <person name="Ng V."/>
            <person name="Clum A."/>
            <person name="Steindorff A."/>
            <person name="Ohm R.A."/>
            <person name="Martin F."/>
            <person name="Silar P."/>
            <person name="Natvig D.O."/>
            <person name="Lalanne C."/>
            <person name="Gautier V."/>
            <person name="Ament-Velasquez S.L."/>
            <person name="Kruys A."/>
            <person name="Hutchinson M.I."/>
            <person name="Powell A.J."/>
            <person name="Barry K."/>
            <person name="Miller A.N."/>
            <person name="Grigoriev I.V."/>
            <person name="Debuchy R."/>
            <person name="Gladieux P."/>
            <person name="Hiltunen Thoren M."/>
            <person name="Johannesson H."/>
        </authorList>
    </citation>
    <scope>NUCLEOTIDE SEQUENCE [LARGE SCALE GENOMIC DNA]</scope>
    <source>
        <strain evidence="3">CBS 340.73</strain>
    </source>
</reference>
<feature type="compositionally biased region" description="Pro residues" evidence="1">
    <location>
        <begin position="66"/>
        <end position="76"/>
    </location>
</feature>
<gene>
    <name evidence="2" type="ORF">QBC46DRAFT_5908</name>
</gene>
<evidence type="ECO:0000256" key="1">
    <source>
        <dbReference type="SAM" id="MobiDB-lite"/>
    </source>
</evidence>
<accession>A0AAN6NIJ3</accession>
<keyword evidence="3" id="KW-1185">Reference proteome</keyword>
<feature type="region of interest" description="Disordered" evidence="1">
    <location>
        <begin position="230"/>
        <end position="361"/>
    </location>
</feature>
<feature type="region of interest" description="Disordered" evidence="1">
    <location>
        <begin position="198"/>
        <end position="218"/>
    </location>
</feature>